<comment type="caution">
    <text evidence="1">The sequence shown here is derived from an EMBL/GenBank/DDBJ whole genome shotgun (WGS) entry which is preliminary data.</text>
</comment>
<keyword evidence="2" id="KW-1185">Reference proteome</keyword>
<proteinExistence type="predicted"/>
<protein>
    <submittedName>
        <fullName evidence="1">Uncharacterized protein</fullName>
    </submittedName>
</protein>
<organism evidence="1 2">
    <name type="scientific">Agathobaculum faecis</name>
    <dbReference type="NCBI Taxonomy" id="2763013"/>
    <lineage>
        <taxon>Bacteria</taxon>
        <taxon>Bacillati</taxon>
        <taxon>Bacillota</taxon>
        <taxon>Clostridia</taxon>
        <taxon>Eubacteriales</taxon>
        <taxon>Butyricicoccaceae</taxon>
        <taxon>Agathobaculum</taxon>
    </lineage>
</organism>
<evidence type="ECO:0000313" key="2">
    <source>
        <dbReference type="Proteomes" id="UP000606499"/>
    </source>
</evidence>
<evidence type="ECO:0000313" key="1">
    <source>
        <dbReference type="EMBL" id="MBC5724737.1"/>
    </source>
</evidence>
<accession>A0A923RV77</accession>
<dbReference type="RefSeq" id="WP_186949695.1">
    <property type="nucleotide sequence ID" value="NZ_JACOPL010000003.1"/>
</dbReference>
<reference evidence="1" key="1">
    <citation type="submission" date="2020-08" db="EMBL/GenBank/DDBJ databases">
        <title>Genome public.</title>
        <authorList>
            <person name="Liu C."/>
            <person name="Sun Q."/>
        </authorList>
    </citation>
    <scope>NUCLEOTIDE SEQUENCE</scope>
    <source>
        <strain evidence="1">NSJ-28</strain>
    </source>
</reference>
<name>A0A923RV77_9FIRM</name>
<dbReference type="AlphaFoldDB" id="A0A923RV77"/>
<dbReference type="EMBL" id="JACOPL010000003">
    <property type="protein sequence ID" value="MBC5724737.1"/>
    <property type="molecule type" value="Genomic_DNA"/>
</dbReference>
<dbReference type="Proteomes" id="UP000606499">
    <property type="component" value="Unassembled WGS sequence"/>
</dbReference>
<gene>
    <name evidence="1" type="ORF">H8S45_04585</name>
</gene>
<sequence>MGKKVRICLERQRLGMDENGKPCPAGICLTLGDEDGEEMTGAEYETFLQQVKIEEVLRLACLDKLYTPADCRLITPDEYDRKYGEDEPC</sequence>